<dbReference type="Pfam" id="PF00881">
    <property type="entry name" value="Nitroreductase"/>
    <property type="match status" value="2"/>
</dbReference>
<dbReference type="SUPFAM" id="SSF55469">
    <property type="entry name" value="FMN-dependent nitroreductase-like"/>
    <property type="match status" value="1"/>
</dbReference>
<dbReference type="InterPro" id="IPR029479">
    <property type="entry name" value="Nitroreductase"/>
</dbReference>
<dbReference type="GO" id="GO:0016491">
    <property type="term" value="F:oxidoreductase activity"/>
    <property type="evidence" value="ECO:0007669"/>
    <property type="project" value="UniProtKB-KW"/>
</dbReference>
<dbReference type="EMBL" id="UINC01129863">
    <property type="protein sequence ID" value="SVD10546.1"/>
    <property type="molecule type" value="Genomic_DNA"/>
</dbReference>
<evidence type="ECO:0000259" key="3">
    <source>
        <dbReference type="Pfam" id="PF00881"/>
    </source>
</evidence>
<protein>
    <recommendedName>
        <fullName evidence="3">Nitroreductase domain-containing protein</fullName>
    </recommendedName>
</protein>
<organism evidence="4">
    <name type="scientific">marine metagenome</name>
    <dbReference type="NCBI Taxonomy" id="408172"/>
    <lineage>
        <taxon>unclassified sequences</taxon>
        <taxon>metagenomes</taxon>
        <taxon>ecological metagenomes</taxon>
    </lineage>
</organism>
<feature type="domain" description="Nitroreductase" evidence="3">
    <location>
        <begin position="68"/>
        <end position="142"/>
    </location>
</feature>
<reference evidence="4" key="1">
    <citation type="submission" date="2018-05" db="EMBL/GenBank/DDBJ databases">
        <authorList>
            <person name="Lanie J.A."/>
            <person name="Ng W.-L."/>
            <person name="Kazmierczak K.M."/>
            <person name="Andrzejewski T.M."/>
            <person name="Davidsen T.M."/>
            <person name="Wayne K.J."/>
            <person name="Tettelin H."/>
            <person name="Glass J.I."/>
            <person name="Rusch D."/>
            <person name="Podicherti R."/>
            <person name="Tsui H.-C.T."/>
            <person name="Winkler M.E."/>
        </authorList>
    </citation>
    <scope>NUCLEOTIDE SEQUENCE</scope>
</reference>
<name>A0A382SL15_9ZZZZ</name>
<comment type="similarity">
    <text evidence="1">Belongs to the nitroreductase family.</text>
</comment>
<gene>
    <name evidence="4" type="ORF">METZ01_LOCUS363400</name>
</gene>
<evidence type="ECO:0000313" key="4">
    <source>
        <dbReference type="EMBL" id="SVD10546.1"/>
    </source>
</evidence>
<evidence type="ECO:0000256" key="1">
    <source>
        <dbReference type="ARBA" id="ARBA00007118"/>
    </source>
</evidence>
<dbReference type="InterPro" id="IPR000415">
    <property type="entry name" value="Nitroreductase-like"/>
</dbReference>
<dbReference type="Gene3D" id="3.40.109.10">
    <property type="entry name" value="NADH Oxidase"/>
    <property type="match status" value="1"/>
</dbReference>
<dbReference type="PANTHER" id="PTHR43673">
    <property type="entry name" value="NAD(P)H NITROREDUCTASE YDGI-RELATED"/>
    <property type="match status" value="1"/>
</dbReference>
<accession>A0A382SL15</accession>
<dbReference type="PANTHER" id="PTHR43673:SF10">
    <property type="entry name" value="NADH DEHYDROGENASE_NAD(P)H NITROREDUCTASE XCC3605-RELATED"/>
    <property type="match status" value="1"/>
</dbReference>
<dbReference type="AlphaFoldDB" id="A0A382SL15"/>
<sequence length="171" mass="19225">MEVYQCIRSRRTVREFKPDPVPEDIIMRILQAGRWAPSSSNTQCWHFIVIQDRTTLTTLGEICSQGRFIGQAPVAIAIVMENAPRPQLDAGRAIQQMELMAWSQSVGTCFAGVRDPAQQVAVKELLGIAEEMELITILPFGYRAEGPRGKGTPRKPMEEIAHREKFGQPYL</sequence>
<proteinExistence type="inferred from homology"/>
<keyword evidence="2" id="KW-0560">Oxidoreductase</keyword>
<evidence type="ECO:0000256" key="2">
    <source>
        <dbReference type="ARBA" id="ARBA00023002"/>
    </source>
</evidence>
<feature type="domain" description="Nitroreductase" evidence="3">
    <location>
        <begin position="7"/>
        <end position="66"/>
    </location>
</feature>